<dbReference type="Gene3D" id="1.20.200.10">
    <property type="entry name" value="Fumarase/aspartase (Central domain)"/>
    <property type="match status" value="1"/>
</dbReference>
<dbReference type="Proteomes" id="UP000257143">
    <property type="component" value="Unassembled WGS sequence"/>
</dbReference>
<feature type="domain" description="Adenylosuccinate lyase C-terminal" evidence="3">
    <location>
        <begin position="364"/>
        <end position="443"/>
    </location>
</feature>
<evidence type="ECO:0000313" key="5">
    <source>
        <dbReference type="Proteomes" id="UP000257143"/>
    </source>
</evidence>
<dbReference type="GO" id="GO:0004018">
    <property type="term" value="F:N6-(1,2-dicarboxyethyl)AMP AMP-lyase (fumarate-forming) activity"/>
    <property type="evidence" value="ECO:0007669"/>
    <property type="project" value="InterPro"/>
</dbReference>
<evidence type="ECO:0000313" key="4">
    <source>
        <dbReference type="EMBL" id="RDW18109.1"/>
    </source>
</evidence>
<dbReference type="Pfam" id="PF10397">
    <property type="entry name" value="ADSL_C"/>
    <property type="match status" value="1"/>
</dbReference>
<dbReference type="InterPro" id="IPR004769">
    <property type="entry name" value="Pur_lyase"/>
</dbReference>
<dbReference type="PRINTS" id="PR00149">
    <property type="entry name" value="FUMRATELYASE"/>
</dbReference>
<proteinExistence type="predicted"/>
<gene>
    <name evidence="4" type="ORF">CWR48_10985</name>
</gene>
<dbReference type="CDD" id="cd01597">
    <property type="entry name" value="pCLME"/>
    <property type="match status" value="1"/>
</dbReference>
<dbReference type="PROSITE" id="PS00163">
    <property type="entry name" value="FUMARATE_LYASES"/>
    <property type="match status" value="1"/>
</dbReference>
<dbReference type="InterPro" id="IPR020557">
    <property type="entry name" value="Fumarate_lyase_CS"/>
</dbReference>
<comment type="caution">
    <text evidence="4">The sequence shown here is derived from an EMBL/GenBank/DDBJ whole genome shotgun (WGS) entry which is preliminary data.</text>
</comment>
<protein>
    <submittedName>
        <fullName evidence="4">Adenylosuccinate lyase</fullName>
    </submittedName>
</protein>
<dbReference type="EMBL" id="PIOC01000017">
    <property type="protein sequence ID" value="RDW18109.1"/>
    <property type="molecule type" value="Genomic_DNA"/>
</dbReference>
<dbReference type="PANTHER" id="PTHR43172">
    <property type="entry name" value="ADENYLOSUCCINATE LYASE"/>
    <property type="match status" value="1"/>
</dbReference>
<dbReference type="UniPathway" id="UPA00074">
    <property type="reaction ID" value="UER00132"/>
</dbReference>
<evidence type="ECO:0000256" key="2">
    <source>
        <dbReference type="ARBA" id="ARBA00023239"/>
    </source>
</evidence>
<dbReference type="Gene3D" id="1.10.40.30">
    <property type="entry name" value="Fumarase/aspartase (C-terminal domain)"/>
    <property type="match status" value="1"/>
</dbReference>
<name>A0A3D8PSG5_9BACI</name>
<dbReference type="PANTHER" id="PTHR43172:SF1">
    <property type="entry name" value="ADENYLOSUCCINATE LYASE"/>
    <property type="match status" value="1"/>
</dbReference>
<dbReference type="NCBIfam" id="TIGR00928">
    <property type="entry name" value="purB"/>
    <property type="match status" value="1"/>
</dbReference>
<dbReference type="InterPro" id="IPR000362">
    <property type="entry name" value="Fumarate_lyase_fam"/>
</dbReference>
<dbReference type="SUPFAM" id="SSF48557">
    <property type="entry name" value="L-aspartase-like"/>
    <property type="match status" value="1"/>
</dbReference>
<reference evidence="5" key="1">
    <citation type="submission" date="2017-11" db="EMBL/GenBank/DDBJ databases">
        <authorList>
            <person name="Zhu W."/>
        </authorList>
    </citation>
    <scope>NUCLEOTIDE SEQUENCE [LARGE SCALE GENOMIC DNA]</scope>
    <source>
        <strain evidence="5">CAU 1183</strain>
    </source>
</reference>
<keyword evidence="5" id="KW-1185">Reference proteome</keyword>
<evidence type="ECO:0000259" key="3">
    <source>
        <dbReference type="SMART" id="SM00998"/>
    </source>
</evidence>
<dbReference type="AlphaFoldDB" id="A0A3D8PSG5"/>
<dbReference type="GO" id="GO:0044208">
    <property type="term" value="P:'de novo' AMP biosynthetic process"/>
    <property type="evidence" value="ECO:0007669"/>
    <property type="project" value="UniProtKB-UniPathway"/>
</dbReference>
<dbReference type="Pfam" id="PF00206">
    <property type="entry name" value="Lyase_1"/>
    <property type="match status" value="1"/>
</dbReference>
<accession>A0A3D8PSG5</accession>
<keyword evidence="1" id="KW-0658">Purine biosynthesis</keyword>
<keyword evidence="2 4" id="KW-0456">Lyase</keyword>
<dbReference type="RefSeq" id="WP_115773291.1">
    <property type="nucleotide sequence ID" value="NZ_PIOC01000017.1"/>
</dbReference>
<dbReference type="InterPro" id="IPR019468">
    <property type="entry name" value="AdenyloSucc_lyase_C"/>
</dbReference>
<dbReference type="PRINTS" id="PR00145">
    <property type="entry name" value="ARGSUCLYASE"/>
</dbReference>
<sequence>MGSHVVDLRMLQNNFSTGEMRSIWNDENRLQKILDAESALALAQSELNIIPKEAGKVIHNAAKMENFDIDNLADEAVKLKHSLMATINQLQELSGDYGEYVHFGVTTQDITDTGTILQLKEAHQILTRDIKEVAHLLIGLAEKYKDTPMPARTHGMQGLPTTFGFKLAVVLSEFERHLARLTETEKRVFTGVLAGGVGTYAALGSIGPVVEKEALDKLGLHTADICWHSSRDRVSEYGSVLGLVSGSLGKLGNEFYNLMRTEINEVEEPFQAGNVGSTTMPHKRNPAMFEGIASLTKPILHSVALLHESLVMEHERDAMSWRSEWVALPEICLYLSAQLKSTIAVLKGLVVKPENMMRNLNLQGGLLLSERIMFALSEDIGKQTAHHLIYELSMQAYEQNIPFKTLLINDKNVRKVLSEEQIHHLLDPSGYTGLAGEKVMEVIASIKNGGYLDE</sequence>
<dbReference type="InterPro" id="IPR022761">
    <property type="entry name" value="Fumarate_lyase_N"/>
</dbReference>
<dbReference type="GO" id="GO:0070626">
    <property type="term" value="F:(S)-2-(5-amino-1-(5-phospho-D-ribosyl)imidazole-4-carboxamido) succinate lyase (fumarate-forming) activity"/>
    <property type="evidence" value="ECO:0007669"/>
    <property type="project" value="TreeGrafter"/>
</dbReference>
<dbReference type="OrthoDB" id="9768878at2"/>
<dbReference type="GO" id="GO:0005829">
    <property type="term" value="C:cytosol"/>
    <property type="evidence" value="ECO:0007669"/>
    <property type="project" value="TreeGrafter"/>
</dbReference>
<dbReference type="GO" id="GO:0006189">
    <property type="term" value="P:'de novo' IMP biosynthetic process"/>
    <property type="evidence" value="ECO:0007669"/>
    <property type="project" value="UniProtKB-UniPathway"/>
</dbReference>
<dbReference type="UniPathway" id="UPA00075">
    <property type="reaction ID" value="UER00336"/>
</dbReference>
<organism evidence="4 5">
    <name type="scientific">Oceanobacillus arenosus</name>
    <dbReference type="NCBI Taxonomy" id="1229153"/>
    <lineage>
        <taxon>Bacteria</taxon>
        <taxon>Bacillati</taxon>
        <taxon>Bacillota</taxon>
        <taxon>Bacilli</taxon>
        <taxon>Bacillales</taxon>
        <taxon>Bacillaceae</taxon>
        <taxon>Oceanobacillus</taxon>
    </lineage>
</organism>
<dbReference type="SMART" id="SM00998">
    <property type="entry name" value="ADSL_C"/>
    <property type="match status" value="1"/>
</dbReference>
<dbReference type="InterPro" id="IPR008948">
    <property type="entry name" value="L-Aspartase-like"/>
</dbReference>
<evidence type="ECO:0000256" key="1">
    <source>
        <dbReference type="ARBA" id="ARBA00022755"/>
    </source>
</evidence>